<reference evidence="2 3" key="1">
    <citation type="submission" date="2017-01" db="EMBL/GenBank/DDBJ databases">
        <authorList>
            <person name="Mah S.A."/>
            <person name="Swanson W.J."/>
            <person name="Moy G.W."/>
            <person name="Vacquier V.D."/>
        </authorList>
    </citation>
    <scope>NUCLEOTIDE SEQUENCE [LARGE SCALE GENOMIC DNA]</scope>
</reference>
<dbReference type="EMBL" id="KY448244">
    <property type="protein sequence ID" value="AQT28809.1"/>
    <property type="molecule type" value="Genomic_DNA"/>
</dbReference>
<feature type="domain" description="N-acetyltransferase" evidence="1">
    <location>
        <begin position="1"/>
        <end position="144"/>
    </location>
</feature>
<proteinExistence type="predicted"/>
<sequence length="161" mass="18704">MRNSGARMKEQLAFEIQNVVDQCCIAVARAENSPFGHTAFHMTDLKRLSVYVRGLSGIQRQWQMPCLVISTIDVMPAYQRQGLFKQLLDELIKLCRQNGWVLKFENVLVDHLRDYLTRFNFLPTPDARGTELTHGSLYWMPDNDLRGQIPQFDMTRMRSPV</sequence>
<dbReference type="Gene3D" id="3.40.630.30">
    <property type="match status" value="1"/>
</dbReference>
<dbReference type="PROSITE" id="PS51186">
    <property type="entry name" value="GNAT"/>
    <property type="match status" value="1"/>
</dbReference>
<evidence type="ECO:0000259" key="1">
    <source>
        <dbReference type="PROSITE" id="PS51186"/>
    </source>
</evidence>
<protein>
    <recommendedName>
        <fullName evidence="1">N-acetyltransferase domain-containing protein</fullName>
    </recommendedName>
</protein>
<organism evidence="2 3">
    <name type="scientific">Erwinia phage vB_EamM_Yoloswag</name>
    <dbReference type="NCBI Taxonomy" id="1958956"/>
    <lineage>
        <taxon>Viruses</taxon>
        <taxon>Duplodnaviria</taxon>
        <taxon>Heunggongvirae</taxon>
        <taxon>Uroviricota</taxon>
        <taxon>Caudoviricetes</taxon>
        <taxon>Yoloswagvirus</taxon>
        <taxon>Yoloswagvirus yoloswag</taxon>
    </lineage>
</organism>
<dbReference type="SUPFAM" id="SSF55729">
    <property type="entry name" value="Acyl-CoA N-acyltransferases (Nat)"/>
    <property type="match status" value="1"/>
</dbReference>
<dbReference type="InterPro" id="IPR000182">
    <property type="entry name" value="GNAT_dom"/>
</dbReference>
<evidence type="ECO:0000313" key="2">
    <source>
        <dbReference type="EMBL" id="AQT28809.1"/>
    </source>
</evidence>
<dbReference type="CDD" id="cd04301">
    <property type="entry name" value="NAT_SF"/>
    <property type="match status" value="1"/>
</dbReference>
<evidence type="ECO:0000313" key="3">
    <source>
        <dbReference type="Proteomes" id="UP000221250"/>
    </source>
</evidence>
<name>A0A1S6L3T0_9CAUD</name>
<dbReference type="Proteomes" id="UP000221250">
    <property type="component" value="Segment"/>
</dbReference>
<keyword evidence="3" id="KW-1185">Reference proteome</keyword>
<accession>A0A1S6L3T0</accession>
<gene>
    <name evidence="2" type="ORF">YOLOSWAG_258</name>
</gene>
<dbReference type="InterPro" id="IPR016181">
    <property type="entry name" value="Acyl_CoA_acyltransferase"/>
</dbReference>
<dbReference type="GO" id="GO:0016747">
    <property type="term" value="F:acyltransferase activity, transferring groups other than amino-acyl groups"/>
    <property type="evidence" value="ECO:0007669"/>
    <property type="project" value="InterPro"/>
</dbReference>
<dbReference type="Pfam" id="PF00583">
    <property type="entry name" value="Acetyltransf_1"/>
    <property type="match status" value="1"/>
</dbReference>